<dbReference type="AlphaFoldDB" id="A0A0G1NB27"/>
<reference evidence="2 3" key="1">
    <citation type="journal article" date="2015" name="Nature">
        <title>rRNA introns, odd ribosomes, and small enigmatic genomes across a large radiation of phyla.</title>
        <authorList>
            <person name="Brown C.T."/>
            <person name="Hug L.A."/>
            <person name="Thomas B.C."/>
            <person name="Sharon I."/>
            <person name="Castelle C.J."/>
            <person name="Singh A."/>
            <person name="Wilkins M.J."/>
            <person name="Williams K.H."/>
            <person name="Banfield J.F."/>
        </authorList>
    </citation>
    <scope>NUCLEOTIDE SEQUENCE [LARGE SCALE GENOMIC DNA]</scope>
</reference>
<gene>
    <name evidence="2" type="ORF">UW79_C0020G0013</name>
</gene>
<comment type="caution">
    <text evidence="2">The sequence shown here is derived from an EMBL/GenBank/DDBJ whole genome shotgun (WGS) entry which is preliminary data.</text>
</comment>
<feature type="transmembrane region" description="Helical" evidence="1">
    <location>
        <begin position="77"/>
        <end position="97"/>
    </location>
</feature>
<sequence>MSSYITEEKIKKIEETDFTQNDRGIKGKVWSSKLIIYSLPFILSIFAVAMIFYMMYFCPFEIWGGSMEPRPFFCDNNASAAIMGSSLISTMIAALYAFFYANRHKDKKMKVLFGALSLLLVLWLLS</sequence>
<feature type="transmembrane region" description="Helical" evidence="1">
    <location>
        <begin position="34"/>
        <end position="57"/>
    </location>
</feature>
<accession>A0A0G1NB27</accession>
<name>A0A0G1NB27_9BACT</name>
<evidence type="ECO:0000313" key="2">
    <source>
        <dbReference type="EMBL" id="KKT81409.1"/>
    </source>
</evidence>
<dbReference type="EMBL" id="LCJR01000020">
    <property type="protein sequence ID" value="KKT81409.1"/>
    <property type="molecule type" value="Genomic_DNA"/>
</dbReference>
<keyword evidence="1" id="KW-0812">Transmembrane</keyword>
<protein>
    <submittedName>
        <fullName evidence="2">Uncharacterized protein</fullName>
    </submittedName>
</protein>
<keyword evidence="1" id="KW-1133">Transmembrane helix</keyword>
<dbReference type="Proteomes" id="UP000034032">
    <property type="component" value="Unassembled WGS sequence"/>
</dbReference>
<evidence type="ECO:0000256" key="1">
    <source>
        <dbReference type="SAM" id="Phobius"/>
    </source>
</evidence>
<keyword evidence="1" id="KW-0472">Membrane</keyword>
<evidence type="ECO:0000313" key="3">
    <source>
        <dbReference type="Proteomes" id="UP000034032"/>
    </source>
</evidence>
<feature type="transmembrane region" description="Helical" evidence="1">
    <location>
        <begin position="109"/>
        <end position="125"/>
    </location>
</feature>
<proteinExistence type="predicted"/>
<organism evidence="2 3">
    <name type="scientific">Candidatus Yanofskybacteria bacterium GW2011_GWA2_44_9</name>
    <dbReference type="NCBI Taxonomy" id="1619025"/>
    <lineage>
        <taxon>Bacteria</taxon>
        <taxon>Candidatus Yanofskyibacteriota</taxon>
    </lineage>
</organism>